<dbReference type="STRING" id="4846.A0A367IJD3"/>
<organism evidence="3 4">
    <name type="scientific">Rhizopus stolonifer</name>
    <name type="common">Rhizopus nigricans</name>
    <dbReference type="NCBI Taxonomy" id="4846"/>
    <lineage>
        <taxon>Eukaryota</taxon>
        <taxon>Fungi</taxon>
        <taxon>Fungi incertae sedis</taxon>
        <taxon>Mucoromycota</taxon>
        <taxon>Mucoromycotina</taxon>
        <taxon>Mucoromycetes</taxon>
        <taxon>Mucorales</taxon>
        <taxon>Mucorineae</taxon>
        <taxon>Rhizopodaceae</taxon>
        <taxon>Rhizopus</taxon>
    </lineage>
</organism>
<protein>
    <submittedName>
        <fullName evidence="3">Uncharacterized protein</fullName>
    </submittedName>
</protein>
<evidence type="ECO:0000313" key="3">
    <source>
        <dbReference type="EMBL" id="RCH77794.1"/>
    </source>
</evidence>
<keyword evidence="1" id="KW-0175">Coiled coil</keyword>
<evidence type="ECO:0000313" key="4">
    <source>
        <dbReference type="Proteomes" id="UP000253551"/>
    </source>
</evidence>
<gene>
    <name evidence="3" type="ORF">CU098_001137</name>
</gene>
<keyword evidence="4" id="KW-1185">Reference proteome</keyword>
<feature type="coiled-coil region" evidence="1">
    <location>
        <begin position="26"/>
        <end position="67"/>
    </location>
</feature>
<sequence>DVKIGNVRLESLKEDTLKAKRIRTDVSKLNQQTEAKMNSLNRIEDRINHLQQERIKLNDVIQQANLTRDQIQQIINKRDFFLATYNSLKDIVNDRPETTEELKEMLNNHRQSEGQMSGERNRLVEQRMKTERKLKAAQDELSTKHTQMGKLMAAKEQIEEQIQRRIEMIESINTSEGLSLPINDGQKTASLLRKHMLKSQHMSIVESKKHLVKQTENDMSQIENLKNKLLEFNVSSAEIEDAKEAVEKEKNTLEQLEASSNTVSRETLTQKERMLRELDEKITDLNDEMNKLSKLSDSSAKLSLKRTELESKKATTKRL</sequence>
<comment type="caution">
    <text evidence="3">The sequence shown here is derived from an EMBL/GenBank/DDBJ whole genome shotgun (WGS) entry which is preliminary data.</text>
</comment>
<evidence type="ECO:0000256" key="1">
    <source>
        <dbReference type="SAM" id="Coils"/>
    </source>
</evidence>
<feature type="non-terminal residue" evidence="3">
    <location>
        <position position="1"/>
    </location>
</feature>
<name>A0A367IJD3_RHIST</name>
<dbReference type="AlphaFoldDB" id="A0A367IJD3"/>
<accession>A0A367IJD3</accession>
<reference evidence="3 4" key="1">
    <citation type="journal article" date="2018" name="G3 (Bethesda)">
        <title>Phylogenetic and Phylogenomic Definition of Rhizopus Species.</title>
        <authorList>
            <person name="Gryganskyi A.P."/>
            <person name="Golan J."/>
            <person name="Dolatabadi S."/>
            <person name="Mondo S."/>
            <person name="Robb S."/>
            <person name="Idnurm A."/>
            <person name="Muszewska A."/>
            <person name="Steczkiewicz K."/>
            <person name="Masonjones S."/>
            <person name="Liao H.L."/>
            <person name="Gajdeczka M.T."/>
            <person name="Anike F."/>
            <person name="Vuek A."/>
            <person name="Anishchenko I.M."/>
            <person name="Voigt K."/>
            <person name="de Hoog G.S."/>
            <person name="Smith M.E."/>
            <person name="Heitman J."/>
            <person name="Vilgalys R."/>
            <person name="Stajich J.E."/>
        </authorList>
    </citation>
    <scope>NUCLEOTIDE SEQUENCE [LARGE SCALE GENOMIC DNA]</scope>
    <source>
        <strain evidence="3 4">LSU 92-RS-03</strain>
    </source>
</reference>
<dbReference type="EMBL" id="PJQM01007731">
    <property type="protein sequence ID" value="RCH77794.1"/>
    <property type="molecule type" value="Genomic_DNA"/>
</dbReference>
<feature type="region of interest" description="Disordered" evidence="2">
    <location>
        <begin position="292"/>
        <end position="319"/>
    </location>
</feature>
<dbReference type="Proteomes" id="UP000253551">
    <property type="component" value="Unassembled WGS sequence"/>
</dbReference>
<dbReference type="OrthoDB" id="18797at2759"/>
<proteinExistence type="predicted"/>
<feature type="compositionally biased region" description="Low complexity" evidence="2">
    <location>
        <begin position="292"/>
        <end position="302"/>
    </location>
</feature>
<feature type="non-terminal residue" evidence="3">
    <location>
        <position position="319"/>
    </location>
</feature>
<evidence type="ECO:0000256" key="2">
    <source>
        <dbReference type="SAM" id="MobiDB-lite"/>
    </source>
</evidence>